<dbReference type="InterPro" id="IPR036397">
    <property type="entry name" value="RNaseH_sf"/>
</dbReference>
<dbReference type="Pfam" id="PF17921">
    <property type="entry name" value="Integrase_H2C2"/>
    <property type="match status" value="1"/>
</dbReference>
<dbReference type="Proteomes" id="UP000507470">
    <property type="component" value="Unassembled WGS sequence"/>
</dbReference>
<dbReference type="EMBL" id="CACVKT020001609">
    <property type="protein sequence ID" value="CAC5369705.1"/>
    <property type="molecule type" value="Genomic_DNA"/>
</dbReference>
<proteinExistence type="predicted"/>
<dbReference type="PANTHER" id="PTHR37984:SF5">
    <property type="entry name" value="PROTEIN NYNRIN-LIKE"/>
    <property type="match status" value="1"/>
</dbReference>
<evidence type="ECO:0000313" key="3">
    <source>
        <dbReference type="EMBL" id="CAC5369705.1"/>
    </source>
</evidence>
<dbReference type="GO" id="GO:0003676">
    <property type="term" value="F:nucleic acid binding"/>
    <property type="evidence" value="ECO:0007669"/>
    <property type="project" value="InterPro"/>
</dbReference>
<dbReference type="InterPro" id="IPR012337">
    <property type="entry name" value="RNaseH-like_sf"/>
</dbReference>
<dbReference type="FunFam" id="1.10.340.70:FF:000001">
    <property type="entry name" value="Retrovirus-related Pol polyprotein from transposon gypsy-like Protein"/>
    <property type="match status" value="1"/>
</dbReference>
<name>A0A6J8ALH5_MYTCO</name>
<evidence type="ECO:0000256" key="1">
    <source>
        <dbReference type="SAM" id="MobiDB-lite"/>
    </source>
</evidence>
<dbReference type="InterPro" id="IPR050951">
    <property type="entry name" value="Retrovirus_Pol_polyprotein"/>
</dbReference>
<dbReference type="Gene3D" id="3.30.420.10">
    <property type="entry name" value="Ribonuclease H-like superfamily/Ribonuclease H"/>
    <property type="match status" value="1"/>
</dbReference>
<dbReference type="PROSITE" id="PS50994">
    <property type="entry name" value="INTEGRASE"/>
    <property type="match status" value="1"/>
</dbReference>
<dbReference type="AlphaFoldDB" id="A0A6J8ALH5"/>
<keyword evidence="4" id="KW-1185">Reference proteome</keyword>
<dbReference type="OrthoDB" id="6115152at2759"/>
<evidence type="ECO:0000259" key="2">
    <source>
        <dbReference type="PROSITE" id="PS50994"/>
    </source>
</evidence>
<protein>
    <recommendedName>
        <fullName evidence="2">Integrase catalytic domain-containing protein</fullName>
    </recommendedName>
</protein>
<feature type="domain" description="Integrase catalytic" evidence="2">
    <location>
        <begin position="84"/>
        <end position="271"/>
    </location>
</feature>
<feature type="region of interest" description="Disordered" evidence="1">
    <location>
        <begin position="370"/>
        <end position="396"/>
    </location>
</feature>
<dbReference type="Gene3D" id="1.10.340.70">
    <property type="match status" value="1"/>
</dbReference>
<organism evidence="3 4">
    <name type="scientific">Mytilus coruscus</name>
    <name type="common">Sea mussel</name>
    <dbReference type="NCBI Taxonomy" id="42192"/>
    <lineage>
        <taxon>Eukaryota</taxon>
        <taxon>Metazoa</taxon>
        <taxon>Spiralia</taxon>
        <taxon>Lophotrochozoa</taxon>
        <taxon>Mollusca</taxon>
        <taxon>Bivalvia</taxon>
        <taxon>Autobranchia</taxon>
        <taxon>Pteriomorphia</taxon>
        <taxon>Mytilida</taxon>
        <taxon>Mytiloidea</taxon>
        <taxon>Mytilidae</taxon>
        <taxon>Mytilinae</taxon>
        <taxon>Mytilus</taxon>
    </lineage>
</organism>
<dbReference type="SUPFAM" id="SSF53098">
    <property type="entry name" value="Ribonuclease H-like"/>
    <property type="match status" value="1"/>
</dbReference>
<sequence>MYYISKADTEPVLRLYVPLQLRDEVVKQYHDQDHLGVDKTYDAIKGKYFWPKLYKELHEYVNSCITCQKRSSYHAKPKLQETDIPPFPFAKIAIDLSGPYPRSLSGNKYIISFIDLYSGYPECFAVPDKCAENVVHLLLEEIIPKHSFPLQILTDNGGENTSYMVRETLQELNISHVTTSFYSPGSNGKVERLHRFLHDILAKKIQDDASTWDVYLNQTLAAIRFNKNESSDFSPFFLLYNRDPVLPVDNILRPRRKYAGDDPHKILLEQQHKSFVMVHKNMKKSKRKQKEHADKSRRDIEFKLGQVVFYRNHLRKKSPVSFIIKNQLNGNTTKVHAQHLKPAPVNEWTIPKLGQADKDKQLRKTTYVVLPESSDKESENETDSENSSMEEVEQTRHKLIRRYKNERESSSGEDDIPLMELTKRVKYRKKRIKAQYENTTDEEDNIPLLELQNNLKSRATTFETRSISLDAYSSEDEAMSVNHFIEKPAKHIKDQLSMLSLGHLSPSTITPNNLQGLLIEIKDKLPKYLELTNDPKENLWFFYRFLTCSTILYDSRILVVISIPLLDSNNKFEIYQAFNLPMPMQKNHTNIGMVAKYDLDVEYFAVNEKVKICIA</sequence>
<accession>A0A6J8ALH5</accession>
<dbReference type="PANTHER" id="PTHR37984">
    <property type="entry name" value="PROTEIN CBG26694"/>
    <property type="match status" value="1"/>
</dbReference>
<evidence type="ECO:0000313" key="4">
    <source>
        <dbReference type="Proteomes" id="UP000507470"/>
    </source>
</evidence>
<dbReference type="Pfam" id="PF00665">
    <property type="entry name" value="rve"/>
    <property type="match status" value="1"/>
</dbReference>
<dbReference type="InterPro" id="IPR001584">
    <property type="entry name" value="Integrase_cat-core"/>
</dbReference>
<feature type="compositionally biased region" description="Acidic residues" evidence="1">
    <location>
        <begin position="380"/>
        <end position="392"/>
    </location>
</feature>
<reference evidence="3 4" key="1">
    <citation type="submission" date="2020-06" db="EMBL/GenBank/DDBJ databases">
        <authorList>
            <person name="Li R."/>
            <person name="Bekaert M."/>
        </authorList>
    </citation>
    <scope>NUCLEOTIDE SEQUENCE [LARGE SCALE GENOMIC DNA]</scope>
    <source>
        <strain evidence="4">wild</strain>
    </source>
</reference>
<dbReference type="InterPro" id="IPR041588">
    <property type="entry name" value="Integrase_H2C2"/>
</dbReference>
<gene>
    <name evidence="3" type="ORF">MCOR_8818</name>
</gene>
<dbReference type="GO" id="GO:0015074">
    <property type="term" value="P:DNA integration"/>
    <property type="evidence" value="ECO:0007669"/>
    <property type="project" value="InterPro"/>
</dbReference>